<evidence type="ECO:0000313" key="2">
    <source>
        <dbReference type="EMBL" id="EEB45740.1"/>
    </source>
</evidence>
<reference evidence="2 3" key="2">
    <citation type="submission" date="2008-10" db="EMBL/GenBank/DDBJ databases">
        <authorList>
            <person name="Fulton L."/>
            <person name="Clifton S."/>
            <person name="Fulton B."/>
            <person name="Xu J."/>
            <person name="Minx P."/>
            <person name="Pepin K.H."/>
            <person name="Johnson M."/>
            <person name="Bhonagiri V."/>
            <person name="Nash W.E."/>
            <person name="Mardis E.R."/>
            <person name="Wilson R.K."/>
        </authorList>
    </citation>
    <scope>NUCLEOTIDE SEQUENCE [LARGE SCALE GENOMIC DNA]</scope>
    <source>
        <strain evidence="2 3">DSM 30120</strain>
    </source>
</reference>
<dbReference type="Proteomes" id="UP000003729">
    <property type="component" value="Unassembled WGS sequence"/>
</dbReference>
<name>B6XFI1_9GAMM</name>
<feature type="chain" id="PRO_5002849514" description="CopG family transcriptional regulator" evidence="1">
    <location>
        <begin position="28"/>
        <end position="154"/>
    </location>
</feature>
<proteinExistence type="predicted"/>
<evidence type="ECO:0000313" key="3">
    <source>
        <dbReference type="Proteomes" id="UP000003729"/>
    </source>
</evidence>
<dbReference type="AlphaFoldDB" id="B6XFI1"/>
<dbReference type="InterPro" id="IPR007332">
    <property type="entry name" value="DUF411"/>
</dbReference>
<sequence>MLYFWSDTDMKKLLLTALLAASFSSVAATQVVDLYKEESCGCCHLWGEAVKAAGYDVKIHDVSYQEIDKINQEANLPLSLRSCHTAKINGKLVVGHVPLDSLAKLSTLPDDVAGIAVGGMPAGSLGMEQPSGFTQPYSVVSFKKDGSQSVLNRY</sequence>
<accession>B6XFI1</accession>
<evidence type="ECO:0000256" key="1">
    <source>
        <dbReference type="SAM" id="SignalP"/>
    </source>
</evidence>
<dbReference type="EMBL" id="ABXW01000047">
    <property type="protein sequence ID" value="EEB45740.1"/>
    <property type="molecule type" value="Genomic_DNA"/>
</dbReference>
<feature type="signal peptide" evidence="1">
    <location>
        <begin position="1"/>
        <end position="27"/>
    </location>
</feature>
<comment type="caution">
    <text evidence="2">The sequence shown here is derived from an EMBL/GenBank/DDBJ whole genome shotgun (WGS) entry which is preliminary data.</text>
</comment>
<keyword evidence="1" id="KW-0732">Signal</keyword>
<evidence type="ECO:0008006" key="4">
    <source>
        <dbReference type="Google" id="ProtNLM"/>
    </source>
</evidence>
<gene>
    <name evidence="2" type="ORF">PROVALCAL_02113</name>
</gene>
<reference evidence="2 3" key="1">
    <citation type="submission" date="2008-10" db="EMBL/GenBank/DDBJ databases">
        <title>Draft genome sequence of Providencia alcalifaciens (DSM 30120).</title>
        <authorList>
            <person name="Sudarsanam P."/>
            <person name="Ley R."/>
            <person name="Guruge J."/>
            <person name="Turnbaugh P.J."/>
            <person name="Mahowald M."/>
            <person name="Liep D."/>
            <person name="Gordon J."/>
        </authorList>
    </citation>
    <scope>NUCLEOTIDE SEQUENCE [LARGE SCALE GENOMIC DNA]</scope>
    <source>
        <strain evidence="2 3">DSM 30120</strain>
    </source>
</reference>
<protein>
    <recommendedName>
        <fullName evidence="4">CopG family transcriptional regulator</fullName>
    </recommendedName>
</protein>
<dbReference type="eggNOG" id="COG3019">
    <property type="taxonomic scope" value="Bacteria"/>
</dbReference>
<dbReference type="Pfam" id="PF04214">
    <property type="entry name" value="DUF411"/>
    <property type="match status" value="1"/>
</dbReference>
<organism evidence="2 3">
    <name type="scientific">Providencia alcalifaciens DSM 30120</name>
    <dbReference type="NCBI Taxonomy" id="520999"/>
    <lineage>
        <taxon>Bacteria</taxon>
        <taxon>Pseudomonadati</taxon>
        <taxon>Pseudomonadota</taxon>
        <taxon>Gammaproteobacteria</taxon>
        <taxon>Enterobacterales</taxon>
        <taxon>Morganellaceae</taxon>
        <taxon>Providencia</taxon>
    </lineage>
</organism>